<feature type="compositionally biased region" description="Low complexity" evidence="18">
    <location>
        <begin position="216"/>
        <end position="226"/>
    </location>
</feature>
<evidence type="ECO:0000256" key="8">
    <source>
        <dbReference type="ARBA" id="ARBA00023119"/>
    </source>
</evidence>
<feature type="region of interest" description="Disordered" evidence="18">
    <location>
        <begin position="203"/>
        <end position="226"/>
    </location>
</feature>
<protein>
    <recommendedName>
        <fullName evidence="17">Collagen alpha-1(XV) chain</fullName>
    </recommendedName>
</protein>
<evidence type="ECO:0000256" key="17">
    <source>
        <dbReference type="ARBA" id="ARBA00074723"/>
    </source>
</evidence>
<comment type="subcellular location">
    <subcellularLocation>
        <location evidence="1">Secreted</location>
        <location evidence="1">Extracellular space</location>
        <location evidence="1">Extracellular matrix</location>
    </subcellularLocation>
</comment>
<organism evidence="21 22">
    <name type="scientific">Galemys pyrenaicus</name>
    <name type="common">Iberian desman</name>
    <name type="synonym">Pyrenean desman</name>
    <dbReference type="NCBI Taxonomy" id="202257"/>
    <lineage>
        <taxon>Eukaryota</taxon>
        <taxon>Metazoa</taxon>
        <taxon>Chordata</taxon>
        <taxon>Craniata</taxon>
        <taxon>Vertebrata</taxon>
        <taxon>Euteleostomi</taxon>
        <taxon>Mammalia</taxon>
        <taxon>Eutheria</taxon>
        <taxon>Laurasiatheria</taxon>
        <taxon>Eulipotyphla</taxon>
        <taxon>Talpidae</taxon>
        <taxon>Galemys</taxon>
    </lineage>
</organism>
<keyword evidence="7" id="KW-0654">Proteoglycan</keyword>
<evidence type="ECO:0000256" key="9">
    <source>
        <dbReference type="ARBA" id="ARBA00023157"/>
    </source>
</evidence>
<evidence type="ECO:0000256" key="15">
    <source>
        <dbReference type="ARBA" id="ARBA00061770"/>
    </source>
</evidence>
<keyword evidence="6" id="KW-0130">Cell adhesion</keyword>
<evidence type="ECO:0000256" key="14">
    <source>
        <dbReference type="ARBA" id="ARBA00061275"/>
    </source>
</evidence>
<keyword evidence="4" id="KW-0732">Signal</keyword>
<evidence type="ECO:0000259" key="19">
    <source>
        <dbReference type="SMART" id="SM00210"/>
    </source>
</evidence>
<dbReference type="SUPFAM" id="SSF49899">
    <property type="entry name" value="Concanavalin A-like lectins/glucanases"/>
    <property type="match status" value="1"/>
</dbReference>
<dbReference type="GO" id="GO:0005581">
    <property type="term" value="C:collagen trimer"/>
    <property type="evidence" value="ECO:0007669"/>
    <property type="project" value="UniProtKB-KW"/>
</dbReference>
<keyword evidence="11" id="KW-0379">Hydroxylation</keyword>
<keyword evidence="3" id="KW-0272">Extracellular matrix</keyword>
<dbReference type="InterPro" id="IPR016187">
    <property type="entry name" value="CTDL_fold"/>
</dbReference>
<keyword evidence="5" id="KW-0677">Repeat</keyword>
<comment type="subunit">
    <text evidence="15">Trimer; disulfide-linked.</text>
</comment>
<dbReference type="AlphaFoldDB" id="A0A8J6A3W4"/>
<evidence type="ECO:0000256" key="10">
    <source>
        <dbReference type="ARBA" id="ARBA00023180"/>
    </source>
</evidence>
<feature type="region of interest" description="Disordered" evidence="18">
    <location>
        <begin position="415"/>
        <end position="448"/>
    </location>
</feature>
<dbReference type="InterPro" id="IPR013320">
    <property type="entry name" value="ConA-like_dom_sf"/>
</dbReference>
<comment type="function">
    <text evidence="12">Structural protein that stabilizes microvessels and muscle cells, both in heart and in skeletal muscle.</text>
</comment>
<dbReference type="GO" id="GO:0007155">
    <property type="term" value="P:cell adhesion"/>
    <property type="evidence" value="ECO:0007669"/>
    <property type="project" value="UniProtKB-KW"/>
</dbReference>
<feature type="domain" description="Laminin G" evidence="20">
    <location>
        <begin position="65"/>
        <end position="203"/>
    </location>
</feature>
<dbReference type="CDD" id="cd00110">
    <property type="entry name" value="LamG"/>
    <property type="match status" value="1"/>
</dbReference>
<evidence type="ECO:0000256" key="3">
    <source>
        <dbReference type="ARBA" id="ARBA00022530"/>
    </source>
</evidence>
<dbReference type="InterPro" id="IPR016186">
    <property type="entry name" value="C-type_lectin-like/link_sf"/>
</dbReference>
<comment type="subunit">
    <text evidence="16">Interacts moderately with EFEMP2.</text>
</comment>
<dbReference type="SMART" id="SM00282">
    <property type="entry name" value="LamG"/>
    <property type="match status" value="1"/>
</dbReference>
<evidence type="ECO:0000256" key="12">
    <source>
        <dbReference type="ARBA" id="ARBA00058695"/>
    </source>
</evidence>
<feature type="region of interest" description="Disordered" evidence="18">
    <location>
        <begin position="246"/>
        <end position="301"/>
    </location>
</feature>
<accession>A0A8J6A3W4</accession>
<gene>
    <name evidence="21" type="ORF">J0S82_002354</name>
</gene>
<evidence type="ECO:0000256" key="4">
    <source>
        <dbReference type="ARBA" id="ARBA00022729"/>
    </source>
</evidence>
<feature type="domain" description="Thrombospondin-like N-terminal" evidence="19">
    <location>
        <begin position="16"/>
        <end position="204"/>
    </location>
</feature>
<evidence type="ECO:0000256" key="6">
    <source>
        <dbReference type="ARBA" id="ARBA00022889"/>
    </source>
</evidence>
<evidence type="ECO:0000256" key="1">
    <source>
        <dbReference type="ARBA" id="ARBA00004498"/>
    </source>
</evidence>
<dbReference type="FunFam" id="3.10.100.10:FF:000008">
    <property type="entry name" value="collagen alpha-1(XVIII) chain isoform X1"/>
    <property type="match status" value="1"/>
</dbReference>
<dbReference type="SMART" id="SM00210">
    <property type="entry name" value="TSPN"/>
    <property type="match status" value="1"/>
</dbReference>
<evidence type="ECO:0000256" key="11">
    <source>
        <dbReference type="ARBA" id="ARBA00023278"/>
    </source>
</evidence>
<dbReference type="InterPro" id="IPR001791">
    <property type="entry name" value="Laminin_G"/>
</dbReference>
<dbReference type="InterPro" id="IPR048287">
    <property type="entry name" value="TSPN-like_N"/>
</dbReference>
<keyword evidence="22" id="KW-1185">Reference proteome</keyword>
<dbReference type="Gene3D" id="3.40.1620.70">
    <property type="match status" value="1"/>
</dbReference>
<evidence type="ECO:0000259" key="20">
    <source>
        <dbReference type="SMART" id="SM00282"/>
    </source>
</evidence>
<comment type="function">
    <text evidence="13">Restin potently inhibits angiogenesis.</text>
</comment>
<proteinExistence type="inferred from homology"/>
<evidence type="ECO:0000256" key="2">
    <source>
        <dbReference type="ARBA" id="ARBA00022525"/>
    </source>
</evidence>
<evidence type="ECO:0000313" key="22">
    <source>
        <dbReference type="Proteomes" id="UP000700334"/>
    </source>
</evidence>
<dbReference type="InterPro" id="IPR010515">
    <property type="entry name" value="Collagenase_NC10/endostatin"/>
</dbReference>
<evidence type="ECO:0000313" key="21">
    <source>
        <dbReference type="EMBL" id="KAG8512206.1"/>
    </source>
</evidence>
<dbReference type="Pfam" id="PF06482">
    <property type="entry name" value="Endostatin"/>
    <property type="match status" value="1"/>
</dbReference>
<dbReference type="Pfam" id="PF13385">
    <property type="entry name" value="Laminin_G_3"/>
    <property type="match status" value="1"/>
</dbReference>
<dbReference type="Gene3D" id="3.10.100.10">
    <property type="entry name" value="Mannose-Binding Protein A, subunit A"/>
    <property type="match status" value="1"/>
</dbReference>
<dbReference type="GO" id="GO:0005604">
    <property type="term" value="C:basement membrane"/>
    <property type="evidence" value="ECO:0007669"/>
    <property type="project" value="UniProtKB-ARBA"/>
</dbReference>
<dbReference type="Gene3D" id="2.60.120.200">
    <property type="match status" value="1"/>
</dbReference>
<sequence>MPSAERLQEKSTSQGSLDLTELIGVPLPTSVSFVTGYGGFPAYSFGPGANVGRPVRTLIPSTFFRDFAISFTVKPGSAQGGVLFAITDPFQKVIHLGLRLSGVEDGGQRVILYYTEPGSQVSREAAAFSVPVMTHRWNRMAVTVQGEEVTLLVDCEEHSHVRFRRSSEALAFQPSSGVFVGNAGATGLESFIGSIQQLTVYPDPRTPEELCEPEESSVSGESSGFQEADGVAEILEGVTYTQAPFKEEEAEPMSSPPTPPLPSEDADASGEPVPEGNPGATNSSDISLGSLEPGKSLVRPRSGEILNDTLEGDHTVEGTLMTDFGSGDGGFIHVTEEGPRTEAALAITAAAGEVEVPVSTAGEAEARSAPSGGPTLAWSSQNPGQGVTAGPDTEEGSATGEAEVPLSTALAAETHSVPPGEPALSTPSQIPGDGGSLGPNSEEASLTTAAAATSVPLGTLEEGASRVPTAGLAPGPATTSSGFQDPGDGDLTVAMTGQPLTTAGAEDLGSAPPQGPPLLIPTVSSVDVEAEGSGQGWDSALGSGSGLMLGEELLRLQGCLCPTPHPRLISSSSSESCAPPPPGRPMAAPLLGTRGELAGSGLAGVLQAPQAHLENLGFQANQEQMFPWGLLDPLERMELPVNLGRRVIRAPEAHQDSPGSMDKLALLGSWDPQAPQAPQAQDVQWNLNLRDQMAFLGCQDFQVNLECMEPQDQWAHLAYLALLGPRDHLELWLTSKERSSQYQRGHTAKHQAKRGRLLLDLKDPQVFLACLGHLAMEDPVPLDHRDHQGRPVLRPSWEQVTALNSMNDMLQKAHLVIEGTFIYLKDSSEFFIRVRDGWKKLQLHLVALNTPFSGDIRADFQCFQQARAAGLLSTYRAFLSTHLQDLSTIVRKAERYSLPIVNLRGQVLFNNWDSIFSGHGGQFNTYVPIYSFDGRDVMTDPSWPQKVVWHGSNTHGVRLVDKYCEAWRTNDMAVTGLASPLSTGKILDQKAYSCATRLIVLCIENSFMTDARK</sequence>
<keyword evidence="9" id="KW-1015">Disulfide bond</keyword>
<feature type="region of interest" description="Disordered" evidence="18">
    <location>
        <begin position="502"/>
        <end position="521"/>
    </location>
</feature>
<keyword evidence="10" id="KW-0325">Glycoprotein</keyword>
<comment type="similarity">
    <text evidence="14">Belongs to the multiplexin collagen family.</text>
</comment>
<dbReference type="SUPFAM" id="SSF56436">
    <property type="entry name" value="C-type lectin-like"/>
    <property type="match status" value="1"/>
</dbReference>
<feature type="region of interest" description="Disordered" evidence="18">
    <location>
        <begin position="466"/>
        <end position="495"/>
    </location>
</feature>
<dbReference type="OrthoDB" id="10060752at2759"/>
<reference evidence="21" key="1">
    <citation type="journal article" date="2021" name="Evol. Appl.">
        <title>The genome of the Pyrenean desman and the effects of bottlenecks and inbreeding on the genomic landscape of an endangered species.</title>
        <authorList>
            <person name="Escoda L."/>
            <person name="Castresana J."/>
        </authorList>
    </citation>
    <scope>NUCLEOTIDE SEQUENCE</scope>
    <source>
        <strain evidence="21">IBE-C5619</strain>
    </source>
</reference>
<dbReference type="CDD" id="cd00247">
    <property type="entry name" value="Endostatin-like"/>
    <property type="match status" value="1"/>
</dbReference>
<dbReference type="EMBL" id="JAGFMF010011802">
    <property type="protein sequence ID" value="KAG8512206.1"/>
    <property type="molecule type" value="Genomic_DNA"/>
</dbReference>
<dbReference type="FunFam" id="2.60.120.200:FF:000039">
    <property type="entry name" value="Collagen XV alpha 1 chain"/>
    <property type="match status" value="1"/>
</dbReference>
<evidence type="ECO:0000256" key="18">
    <source>
        <dbReference type="SAM" id="MobiDB-lite"/>
    </source>
</evidence>
<evidence type="ECO:0000256" key="7">
    <source>
        <dbReference type="ARBA" id="ARBA00022974"/>
    </source>
</evidence>
<evidence type="ECO:0000256" key="13">
    <source>
        <dbReference type="ARBA" id="ARBA00058706"/>
    </source>
</evidence>
<evidence type="ECO:0000256" key="5">
    <source>
        <dbReference type="ARBA" id="ARBA00022737"/>
    </source>
</evidence>
<evidence type="ECO:0000256" key="16">
    <source>
        <dbReference type="ARBA" id="ARBA00065596"/>
    </source>
</evidence>
<comment type="caution">
    <text evidence="21">The sequence shown here is derived from an EMBL/GenBank/DDBJ whole genome shotgun (WGS) entry which is preliminary data.</text>
</comment>
<feature type="region of interest" description="Disordered" evidence="18">
    <location>
        <begin position="362"/>
        <end position="402"/>
    </location>
</feature>
<keyword evidence="8 21" id="KW-0176">Collagen</keyword>
<name>A0A8J6A3W4_GALPY</name>
<dbReference type="Proteomes" id="UP000700334">
    <property type="component" value="Unassembled WGS sequence"/>
</dbReference>
<dbReference type="FunFam" id="3.40.1620.70:FF:000002">
    <property type="entry name" value="Collagen alpha 1 (XV) chain"/>
    <property type="match status" value="1"/>
</dbReference>
<keyword evidence="2" id="KW-0964">Secreted</keyword>